<organism evidence="11">
    <name type="scientific">Timema cristinae</name>
    <name type="common">Walking stick</name>
    <dbReference type="NCBI Taxonomy" id="61476"/>
    <lineage>
        <taxon>Eukaryota</taxon>
        <taxon>Metazoa</taxon>
        <taxon>Ecdysozoa</taxon>
        <taxon>Arthropoda</taxon>
        <taxon>Hexapoda</taxon>
        <taxon>Insecta</taxon>
        <taxon>Pterygota</taxon>
        <taxon>Neoptera</taxon>
        <taxon>Polyneoptera</taxon>
        <taxon>Phasmatodea</taxon>
        <taxon>Timematodea</taxon>
        <taxon>Timematoidea</taxon>
        <taxon>Timematidae</taxon>
        <taxon>Timema</taxon>
    </lineage>
</organism>
<dbReference type="GO" id="GO:0031080">
    <property type="term" value="C:nuclear pore outer ring"/>
    <property type="evidence" value="ECO:0007669"/>
    <property type="project" value="TreeGrafter"/>
</dbReference>
<dbReference type="InterPro" id="IPR001680">
    <property type="entry name" value="WD40_rpt"/>
</dbReference>
<dbReference type="PANTHER" id="PTHR11024">
    <property type="entry name" value="NUCLEAR PORE COMPLEX PROTEIN SEC13 / SEH1 FAMILY MEMBER"/>
    <property type="match status" value="1"/>
</dbReference>
<keyword evidence="4" id="KW-0813">Transport</keyword>
<evidence type="ECO:0008006" key="12">
    <source>
        <dbReference type="Google" id="ProtNLM"/>
    </source>
</evidence>
<comment type="subcellular location">
    <subcellularLocation>
        <location evidence="2">Lysosome</location>
    </subcellularLocation>
    <subcellularLocation>
        <location evidence="1">Nucleus envelope</location>
    </subcellularLocation>
</comment>
<evidence type="ECO:0000256" key="2">
    <source>
        <dbReference type="ARBA" id="ARBA00004371"/>
    </source>
</evidence>
<evidence type="ECO:0000256" key="9">
    <source>
        <dbReference type="ARBA" id="ARBA00023242"/>
    </source>
</evidence>
<dbReference type="EMBL" id="OC317989">
    <property type="protein sequence ID" value="CAD7400084.1"/>
    <property type="molecule type" value="Genomic_DNA"/>
</dbReference>
<evidence type="ECO:0000256" key="10">
    <source>
        <dbReference type="PROSITE-ProRule" id="PRU00221"/>
    </source>
</evidence>
<keyword evidence="5 10" id="KW-0853">WD repeat</keyword>
<dbReference type="InterPro" id="IPR015943">
    <property type="entry name" value="WD40/YVTN_repeat-like_dom_sf"/>
</dbReference>
<dbReference type="PANTHER" id="PTHR11024:SF3">
    <property type="entry name" value="NUCLEOPORIN SEH1"/>
    <property type="match status" value="1"/>
</dbReference>
<dbReference type="Gene3D" id="2.130.10.10">
    <property type="entry name" value="YVTN repeat-like/Quinoprotein amine dehydrogenase"/>
    <property type="match status" value="2"/>
</dbReference>
<dbReference type="InterPro" id="IPR037363">
    <property type="entry name" value="Sec13/Seh1_fam"/>
</dbReference>
<comment type="similarity">
    <text evidence="3">Belongs to the WD repeat SEC13 family.</text>
</comment>
<sequence>MCDAKATMEPQKCGEHLLVYPSLPSCITVIVYSKDQFHSQNENASTTALLKSMISGAGKIWDIDEKEKWHVTANWQAHSSSVYRIAWAHPEFGQILATCSLDHTAIIWKETDGGVRVYQAANWLFPEQIEQTHMVICDLPLSCLSWNPAYERETRHWSKTETVDMLNEPVHDIAFCPTLDSDSTILAIATTGVILHICLFYSSEMKTACGDSGPKRFYIETLLEFRNGDSQIWRVSWNIIGTILASSGDDNSIRLWKGNELTRCNLLNLST</sequence>
<protein>
    <recommendedName>
        <fullName evidence="12">Sec13-like protein</fullName>
    </recommendedName>
</protein>
<feature type="repeat" description="WD" evidence="10">
    <location>
        <begin position="225"/>
        <end position="257"/>
    </location>
</feature>
<keyword evidence="9" id="KW-0539">Nucleus</keyword>
<proteinExistence type="inferred from homology"/>
<dbReference type="GO" id="GO:0035859">
    <property type="term" value="C:Seh1-associated complex"/>
    <property type="evidence" value="ECO:0007669"/>
    <property type="project" value="TreeGrafter"/>
</dbReference>
<dbReference type="GO" id="GO:0005198">
    <property type="term" value="F:structural molecule activity"/>
    <property type="evidence" value="ECO:0007669"/>
    <property type="project" value="InterPro"/>
</dbReference>
<evidence type="ECO:0000256" key="7">
    <source>
        <dbReference type="ARBA" id="ARBA00022927"/>
    </source>
</evidence>
<keyword evidence="8" id="KW-0458">Lysosome</keyword>
<evidence type="ECO:0000313" key="11">
    <source>
        <dbReference type="EMBL" id="CAD7400084.1"/>
    </source>
</evidence>
<dbReference type="GO" id="GO:0034198">
    <property type="term" value="P:cellular response to amino acid starvation"/>
    <property type="evidence" value="ECO:0007669"/>
    <property type="project" value="TreeGrafter"/>
</dbReference>
<reference evidence="11" key="1">
    <citation type="submission" date="2020-11" db="EMBL/GenBank/DDBJ databases">
        <authorList>
            <person name="Tran Van P."/>
        </authorList>
    </citation>
    <scope>NUCLEOTIDE SEQUENCE</scope>
</reference>
<evidence type="ECO:0000256" key="6">
    <source>
        <dbReference type="ARBA" id="ARBA00022737"/>
    </source>
</evidence>
<evidence type="ECO:0000256" key="4">
    <source>
        <dbReference type="ARBA" id="ARBA00022448"/>
    </source>
</evidence>
<dbReference type="SUPFAM" id="SSF50978">
    <property type="entry name" value="WD40 repeat-like"/>
    <property type="match status" value="1"/>
</dbReference>
<accession>A0A7R9CP61</accession>
<keyword evidence="6" id="KW-0677">Repeat</keyword>
<evidence type="ECO:0000256" key="5">
    <source>
        <dbReference type="ARBA" id="ARBA00022574"/>
    </source>
</evidence>
<dbReference type="InterPro" id="IPR036322">
    <property type="entry name" value="WD40_repeat_dom_sf"/>
</dbReference>
<evidence type="ECO:0000256" key="1">
    <source>
        <dbReference type="ARBA" id="ARBA00004259"/>
    </source>
</evidence>
<gene>
    <name evidence="11" type="ORF">TCEB3V08_LOCUS5336</name>
</gene>
<keyword evidence="7" id="KW-0653">Protein transport</keyword>
<dbReference type="AlphaFoldDB" id="A0A7R9CP61"/>
<dbReference type="PROSITE" id="PS50082">
    <property type="entry name" value="WD_REPEATS_2"/>
    <property type="match status" value="1"/>
</dbReference>
<name>A0A7R9CP61_TIMCR</name>
<dbReference type="Pfam" id="PF00400">
    <property type="entry name" value="WD40"/>
    <property type="match status" value="2"/>
</dbReference>
<dbReference type="GO" id="GO:1904263">
    <property type="term" value="P:positive regulation of TORC1 signaling"/>
    <property type="evidence" value="ECO:0007669"/>
    <property type="project" value="TreeGrafter"/>
</dbReference>
<dbReference type="GO" id="GO:0005764">
    <property type="term" value="C:lysosome"/>
    <property type="evidence" value="ECO:0007669"/>
    <property type="project" value="UniProtKB-SubCell"/>
</dbReference>
<dbReference type="GO" id="GO:0015031">
    <property type="term" value="P:protein transport"/>
    <property type="evidence" value="ECO:0007669"/>
    <property type="project" value="UniProtKB-KW"/>
</dbReference>
<dbReference type="SMART" id="SM00320">
    <property type="entry name" value="WD40"/>
    <property type="match status" value="2"/>
</dbReference>
<evidence type="ECO:0000256" key="3">
    <source>
        <dbReference type="ARBA" id="ARBA00010102"/>
    </source>
</evidence>
<evidence type="ECO:0000256" key="8">
    <source>
        <dbReference type="ARBA" id="ARBA00023228"/>
    </source>
</evidence>